<gene>
    <name evidence="1" type="ORF">RFULGI_LOCUS10899</name>
</gene>
<proteinExistence type="predicted"/>
<keyword evidence="2" id="KW-1185">Reference proteome</keyword>
<organism evidence="1 2">
    <name type="scientific">Racocetra fulgida</name>
    <dbReference type="NCBI Taxonomy" id="60492"/>
    <lineage>
        <taxon>Eukaryota</taxon>
        <taxon>Fungi</taxon>
        <taxon>Fungi incertae sedis</taxon>
        <taxon>Mucoromycota</taxon>
        <taxon>Glomeromycotina</taxon>
        <taxon>Glomeromycetes</taxon>
        <taxon>Diversisporales</taxon>
        <taxon>Gigasporaceae</taxon>
        <taxon>Racocetra</taxon>
    </lineage>
</organism>
<accession>A0A9N9N8G4</accession>
<sequence length="73" mass="8561">QVEVHLVDVCEKRNTKHKVQDVRFLRFIDIKPRGCVNVGRMNSKNVKGGTDKRNTRNIDYDGDEKKFFLNVIK</sequence>
<name>A0A9N9N8G4_9GLOM</name>
<comment type="caution">
    <text evidence="1">The sequence shown here is derived from an EMBL/GenBank/DDBJ whole genome shotgun (WGS) entry which is preliminary data.</text>
</comment>
<feature type="non-terminal residue" evidence="1">
    <location>
        <position position="1"/>
    </location>
</feature>
<reference evidence="1" key="1">
    <citation type="submission" date="2021-06" db="EMBL/GenBank/DDBJ databases">
        <authorList>
            <person name="Kallberg Y."/>
            <person name="Tangrot J."/>
            <person name="Rosling A."/>
        </authorList>
    </citation>
    <scope>NUCLEOTIDE SEQUENCE</scope>
    <source>
        <strain evidence="1">IN212</strain>
    </source>
</reference>
<dbReference type="AlphaFoldDB" id="A0A9N9N8G4"/>
<dbReference type="EMBL" id="CAJVPZ010022496">
    <property type="protein sequence ID" value="CAG8711865.1"/>
    <property type="molecule type" value="Genomic_DNA"/>
</dbReference>
<evidence type="ECO:0000313" key="1">
    <source>
        <dbReference type="EMBL" id="CAG8711865.1"/>
    </source>
</evidence>
<protein>
    <submittedName>
        <fullName evidence="1">5110_t:CDS:1</fullName>
    </submittedName>
</protein>
<dbReference type="Proteomes" id="UP000789396">
    <property type="component" value="Unassembled WGS sequence"/>
</dbReference>
<feature type="non-terminal residue" evidence="1">
    <location>
        <position position="73"/>
    </location>
</feature>
<evidence type="ECO:0000313" key="2">
    <source>
        <dbReference type="Proteomes" id="UP000789396"/>
    </source>
</evidence>